<comment type="caution">
    <text evidence="6">The sequence shown here is derived from an EMBL/GenBank/DDBJ whole genome shotgun (WGS) entry which is preliminary data.</text>
</comment>
<dbReference type="GO" id="GO:0046081">
    <property type="term" value="P:dUTP catabolic process"/>
    <property type="evidence" value="ECO:0007669"/>
    <property type="project" value="TreeGrafter"/>
</dbReference>
<dbReference type="GO" id="GO:0046047">
    <property type="term" value="P:TTP catabolic process"/>
    <property type="evidence" value="ECO:0007669"/>
    <property type="project" value="TreeGrafter"/>
</dbReference>
<proteinExistence type="inferred from homology"/>
<dbReference type="Pfam" id="PF03819">
    <property type="entry name" value="MazG"/>
    <property type="match status" value="2"/>
</dbReference>
<organism evidence="6 7">
    <name type="scientific">Photobacterium chitinilyticum</name>
    <dbReference type="NCBI Taxonomy" id="2485123"/>
    <lineage>
        <taxon>Bacteria</taxon>
        <taxon>Pseudomonadati</taxon>
        <taxon>Pseudomonadota</taxon>
        <taxon>Gammaproteobacteria</taxon>
        <taxon>Vibrionales</taxon>
        <taxon>Vibrionaceae</taxon>
        <taxon>Photobacterium</taxon>
    </lineage>
</organism>
<protein>
    <recommendedName>
        <fullName evidence="4">Nucleoside triphosphate pyrophosphohydrolase</fullName>
        <ecNumber evidence="3">3.6.1.8</ecNumber>
    </recommendedName>
</protein>
<dbReference type="Gene3D" id="1.10.287.1080">
    <property type="entry name" value="MazG-like"/>
    <property type="match status" value="2"/>
</dbReference>
<evidence type="ECO:0000256" key="4">
    <source>
        <dbReference type="ARBA" id="ARBA00074799"/>
    </source>
</evidence>
<name>A0A3S3RY91_9GAMM</name>
<evidence type="ECO:0000313" key="7">
    <source>
        <dbReference type="Proteomes" id="UP000287563"/>
    </source>
</evidence>
<dbReference type="GO" id="GO:0046061">
    <property type="term" value="P:dATP catabolic process"/>
    <property type="evidence" value="ECO:0007669"/>
    <property type="project" value="TreeGrafter"/>
</dbReference>
<comment type="catalytic activity">
    <reaction evidence="1">
        <text>ATP + H2O = AMP + diphosphate + H(+)</text>
        <dbReference type="Rhea" id="RHEA:14245"/>
        <dbReference type="ChEBI" id="CHEBI:15377"/>
        <dbReference type="ChEBI" id="CHEBI:15378"/>
        <dbReference type="ChEBI" id="CHEBI:30616"/>
        <dbReference type="ChEBI" id="CHEBI:33019"/>
        <dbReference type="ChEBI" id="CHEBI:456215"/>
        <dbReference type="EC" id="3.6.1.8"/>
    </reaction>
</comment>
<evidence type="ECO:0000313" key="6">
    <source>
        <dbReference type="EMBL" id="RWX53317.1"/>
    </source>
</evidence>
<dbReference type="GO" id="GO:0046076">
    <property type="term" value="P:dTTP catabolic process"/>
    <property type="evidence" value="ECO:0007669"/>
    <property type="project" value="TreeGrafter"/>
</dbReference>
<dbReference type="OrthoDB" id="9808939at2"/>
<dbReference type="GO" id="GO:0046052">
    <property type="term" value="P:UTP catabolic process"/>
    <property type="evidence" value="ECO:0007669"/>
    <property type="project" value="TreeGrafter"/>
</dbReference>
<evidence type="ECO:0000259" key="5">
    <source>
        <dbReference type="Pfam" id="PF03819"/>
    </source>
</evidence>
<keyword evidence="6" id="KW-0378">Hydrolase</keyword>
<dbReference type="SUPFAM" id="SSF101386">
    <property type="entry name" value="all-alpha NTP pyrophosphatases"/>
    <property type="match status" value="2"/>
</dbReference>
<sequence length="271" mass="31077">MSEKQHTPIDQLVEIMATLRDPNKGCPWDLKQNFASIVPHTIEEAYEVADAIEQQDWNDVREELGDLLFQVIFYSQLGKEQGLFDFDDVVAGINEKLTRRHPHVFGDTEFEDDAAINANWEAEKAKEREAKGEDVSILANIPKAFPALTRADKIQKRCAKHGFDWNTVGPVVEKVKEEIDEVMDEVIQVSPNQGKIEEEVGDLLFAVVNLSRHLNVRPETALQRANKKFERRFREVEKSVLEQGKHLNDCSLDLLDSEWDKVKQRERQSGV</sequence>
<dbReference type="PANTHER" id="PTHR30522:SF0">
    <property type="entry name" value="NUCLEOSIDE TRIPHOSPHATE PYROPHOSPHOHYDROLASE"/>
    <property type="match status" value="1"/>
</dbReference>
<dbReference type="GO" id="GO:0006203">
    <property type="term" value="P:dGTP catabolic process"/>
    <property type="evidence" value="ECO:0007669"/>
    <property type="project" value="TreeGrafter"/>
</dbReference>
<dbReference type="CDD" id="cd11528">
    <property type="entry name" value="NTP-PPase_MazG_Nterm"/>
    <property type="match status" value="1"/>
</dbReference>
<dbReference type="EC" id="3.6.1.8" evidence="3"/>
<dbReference type="PANTHER" id="PTHR30522">
    <property type="entry name" value="NUCLEOSIDE TRIPHOSPHATE PYROPHOSPHOHYDROLASE"/>
    <property type="match status" value="1"/>
</dbReference>
<feature type="domain" description="NTP pyrophosphohydrolase MazG-like" evidence="5">
    <location>
        <begin position="32"/>
        <end position="105"/>
    </location>
</feature>
<dbReference type="GO" id="GO:0006950">
    <property type="term" value="P:response to stress"/>
    <property type="evidence" value="ECO:0007669"/>
    <property type="project" value="UniProtKB-ARBA"/>
</dbReference>
<accession>A0A3S3RY91</accession>
<reference evidence="6 7" key="1">
    <citation type="submission" date="2018-11" db="EMBL/GenBank/DDBJ databases">
        <title>Photobacterium sp. BEI247 sp. nov., a marine bacterium isolated from Yongle Blue Hole in the South China Sea.</title>
        <authorList>
            <person name="Wang X."/>
        </authorList>
    </citation>
    <scope>NUCLEOTIDE SEQUENCE [LARGE SCALE GENOMIC DNA]</scope>
    <source>
        <strain evidence="7">BEI247</strain>
    </source>
</reference>
<dbReference type="EMBL" id="RJLM01000016">
    <property type="protein sequence ID" value="RWX53317.1"/>
    <property type="molecule type" value="Genomic_DNA"/>
</dbReference>
<keyword evidence="7" id="KW-1185">Reference proteome</keyword>
<dbReference type="FunFam" id="1.10.287.1080:FF:000003">
    <property type="entry name" value="Nucleoside triphosphate pyrophosphohydrolase"/>
    <property type="match status" value="1"/>
</dbReference>
<dbReference type="InterPro" id="IPR048015">
    <property type="entry name" value="NTP-PPase_MazG-like_N"/>
</dbReference>
<dbReference type="InterPro" id="IPR048011">
    <property type="entry name" value="NTP-PPase_MazG-like_C"/>
</dbReference>
<dbReference type="InterPro" id="IPR011551">
    <property type="entry name" value="NTP_PyrPHydrolase_MazG"/>
</dbReference>
<feature type="domain" description="NTP pyrophosphohydrolase MazG-like" evidence="5">
    <location>
        <begin position="173"/>
        <end position="234"/>
    </location>
</feature>
<comment type="similarity">
    <text evidence="2">Belongs to the nucleoside triphosphate pyrophosphohydrolase family.</text>
</comment>
<dbReference type="NCBIfam" id="TIGR00444">
    <property type="entry name" value="mazG"/>
    <property type="match status" value="1"/>
</dbReference>
<evidence type="ECO:0000256" key="1">
    <source>
        <dbReference type="ARBA" id="ARBA00052141"/>
    </source>
</evidence>
<dbReference type="FunFam" id="1.10.287.1080:FF:000001">
    <property type="entry name" value="Nucleoside triphosphate pyrophosphohydrolase"/>
    <property type="match status" value="1"/>
</dbReference>
<evidence type="ECO:0000256" key="2">
    <source>
        <dbReference type="ARBA" id="ARBA00061115"/>
    </source>
</evidence>
<gene>
    <name evidence="6" type="ORF">EDI28_22665</name>
</gene>
<dbReference type="NCBIfam" id="NF007113">
    <property type="entry name" value="PRK09562.1"/>
    <property type="match status" value="1"/>
</dbReference>
<dbReference type="AlphaFoldDB" id="A0A3S3RY91"/>
<dbReference type="CDD" id="cd11529">
    <property type="entry name" value="NTP-PPase_MazG_Cterm"/>
    <property type="match status" value="1"/>
</dbReference>
<dbReference type="GO" id="GO:0047693">
    <property type="term" value="F:ATP diphosphatase activity"/>
    <property type="evidence" value="ECO:0007669"/>
    <property type="project" value="UniProtKB-EC"/>
</dbReference>
<dbReference type="RefSeq" id="WP_128786183.1">
    <property type="nucleotide sequence ID" value="NZ_RJLM01000016.1"/>
</dbReference>
<dbReference type="InterPro" id="IPR004518">
    <property type="entry name" value="MazG-like_dom"/>
</dbReference>
<dbReference type="Proteomes" id="UP000287563">
    <property type="component" value="Unassembled WGS sequence"/>
</dbReference>
<evidence type="ECO:0000256" key="3">
    <source>
        <dbReference type="ARBA" id="ARBA00066372"/>
    </source>
</evidence>